<dbReference type="Gene3D" id="1.10.287.3610">
    <property type="match status" value="1"/>
</dbReference>
<keyword evidence="14" id="KW-1208">Phospholipid metabolism</keyword>
<dbReference type="InterPro" id="IPR000829">
    <property type="entry name" value="DAGK"/>
</dbReference>
<keyword evidence="8" id="KW-0418">Kinase</keyword>
<dbReference type="EMBL" id="MLQQ01000001">
    <property type="protein sequence ID" value="OIJ16143.1"/>
    <property type="molecule type" value="Genomic_DNA"/>
</dbReference>
<dbReference type="GO" id="GO:0005524">
    <property type="term" value="F:ATP binding"/>
    <property type="evidence" value="ECO:0007669"/>
    <property type="project" value="UniProtKB-KW"/>
</dbReference>
<keyword evidence="13" id="KW-0594">Phospholipid biosynthesis</keyword>
<evidence type="ECO:0000256" key="13">
    <source>
        <dbReference type="ARBA" id="ARBA00023209"/>
    </source>
</evidence>
<feature type="active site" description="Proton acceptor" evidence="15">
    <location>
        <position position="73"/>
    </location>
</feature>
<feature type="binding site" evidence="17">
    <location>
        <begin position="89"/>
        <end position="91"/>
    </location>
    <ligand>
        <name>ATP</name>
        <dbReference type="ChEBI" id="CHEBI:30616"/>
    </ligand>
</feature>
<comment type="similarity">
    <text evidence="2">Belongs to the bacterial diacylglycerol kinase family.</text>
</comment>
<evidence type="ECO:0000256" key="14">
    <source>
        <dbReference type="ARBA" id="ARBA00023264"/>
    </source>
</evidence>
<keyword evidence="12 19" id="KW-0472">Membrane</keyword>
<comment type="subcellular location">
    <subcellularLocation>
        <location evidence="1">Cell membrane</location>
        <topology evidence="1">Multi-pass membrane protein</topology>
    </subcellularLocation>
</comment>
<keyword evidence="4" id="KW-0444">Lipid biosynthesis</keyword>
<keyword evidence="9 17" id="KW-0067">ATP-binding</keyword>
<evidence type="ECO:0000256" key="9">
    <source>
        <dbReference type="ARBA" id="ARBA00022840"/>
    </source>
</evidence>
<evidence type="ECO:0000256" key="17">
    <source>
        <dbReference type="PIRSR" id="PIRSR600829-3"/>
    </source>
</evidence>
<feature type="binding site" evidence="18">
    <location>
        <position position="80"/>
    </location>
    <ligand>
        <name>a divalent metal cation</name>
        <dbReference type="ChEBI" id="CHEBI:60240"/>
    </ligand>
</feature>
<dbReference type="InterPro" id="IPR033717">
    <property type="entry name" value="UDPK"/>
</dbReference>
<evidence type="ECO:0000256" key="5">
    <source>
        <dbReference type="ARBA" id="ARBA00022679"/>
    </source>
</evidence>
<feature type="binding site" evidence="17">
    <location>
        <position position="13"/>
    </location>
    <ligand>
        <name>ATP</name>
        <dbReference type="ChEBI" id="CHEBI:30616"/>
    </ligand>
</feature>
<dbReference type="RefSeq" id="WP_071312068.1">
    <property type="nucleotide sequence ID" value="NZ_MLQQ01000001.1"/>
</dbReference>
<dbReference type="InterPro" id="IPR036945">
    <property type="entry name" value="DAGK_sf"/>
</dbReference>
<dbReference type="PROSITE" id="PS01069">
    <property type="entry name" value="DAGK_PROKAR"/>
    <property type="match status" value="1"/>
</dbReference>
<dbReference type="PANTHER" id="PTHR34299">
    <property type="entry name" value="DIACYLGLYCEROL KINASE"/>
    <property type="match status" value="1"/>
</dbReference>
<evidence type="ECO:0000256" key="4">
    <source>
        <dbReference type="ARBA" id="ARBA00022516"/>
    </source>
</evidence>
<keyword evidence="18" id="KW-0460">Magnesium</keyword>
<feature type="binding site" evidence="16">
    <location>
        <position position="73"/>
    </location>
    <ligand>
        <name>substrate</name>
    </ligand>
</feature>
<keyword evidence="5" id="KW-0808">Transferase</keyword>
<keyword evidence="7 17" id="KW-0547">Nucleotide-binding</keyword>
<evidence type="ECO:0000256" key="15">
    <source>
        <dbReference type="PIRSR" id="PIRSR600829-1"/>
    </source>
</evidence>
<feature type="binding site" evidence="18">
    <location>
        <position position="32"/>
    </location>
    <ligand>
        <name>a divalent metal cation</name>
        <dbReference type="ChEBI" id="CHEBI:60240"/>
    </ligand>
</feature>
<organism evidence="20 21">
    <name type="scientific">Anaerobacillus arseniciselenatis</name>
    <dbReference type="NCBI Taxonomy" id="85682"/>
    <lineage>
        <taxon>Bacteria</taxon>
        <taxon>Bacillati</taxon>
        <taxon>Bacillota</taxon>
        <taxon>Bacilli</taxon>
        <taxon>Bacillales</taxon>
        <taxon>Bacillaceae</taxon>
        <taxon>Anaerobacillus</taxon>
    </lineage>
</organism>
<keyword evidence="6 19" id="KW-0812">Transmembrane</keyword>
<evidence type="ECO:0000256" key="2">
    <source>
        <dbReference type="ARBA" id="ARBA00005967"/>
    </source>
</evidence>
<dbReference type="CDD" id="cd14265">
    <property type="entry name" value="UDPK_IM_like"/>
    <property type="match status" value="1"/>
</dbReference>
<dbReference type="AlphaFoldDB" id="A0A1S2LVE4"/>
<proteinExistence type="inferred from homology"/>
<accession>A0A1S2LVE4</accession>
<comment type="cofactor">
    <cofactor evidence="18">
        <name>Mg(2+)</name>
        <dbReference type="ChEBI" id="CHEBI:18420"/>
    </cofactor>
    <text evidence="18">Mn(2+), Zn(2+), Cd(2+) and Co(2+) support activity to lesser extents.</text>
</comment>
<dbReference type="PANTHER" id="PTHR34299:SF1">
    <property type="entry name" value="DIACYLGLYCEROL KINASE"/>
    <property type="match status" value="1"/>
</dbReference>
<feature type="binding site" evidence="17">
    <location>
        <begin position="98"/>
        <end position="99"/>
    </location>
    <ligand>
        <name>ATP</name>
        <dbReference type="ChEBI" id="CHEBI:30616"/>
    </ligand>
</feature>
<feature type="binding site" evidence="16">
    <location>
        <position position="13"/>
    </location>
    <ligand>
        <name>substrate</name>
    </ligand>
</feature>
<keyword evidence="18" id="KW-0479">Metal-binding</keyword>
<evidence type="ECO:0008006" key="22">
    <source>
        <dbReference type="Google" id="ProtNLM"/>
    </source>
</evidence>
<keyword evidence="11" id="KW-0443">Lipid metabolism</keyword>
<reference evidence="20 21" key="1">
    <citation type="submission" date="2016-10" db="EMBL/GenBank/DDBJ databases">
        <title>Draft genome sequences of four alkaliphilic bacteria belonging to the Anaerobacillus genus.</title>
        <authorList>
            <person name="Bassil N.M."/>
            <person name="Lloyd J.R."/>
        </authorList>
    </citation>
    <scope>NUCLEOTIDE SEQUENCE [LARGE SCALE GENOMIC DNA]</scope>
    <source>
        <strain evidence="20 21">DSM 15340</strain>
    </source>
</reference>
<evidence type="ECO:0000256" key="11">
    <source>
        <dbReference type="ARBA" id="ARBA00023098"/>
    </source>
</evidence>
<feature type="transmembrane region" description="Helical" evidence="19">
    <location>
        <begin position="60"/>
        <end position="79"/>
    </location>
</feature>
<evidence type="ECO:0000256" key="18">
    <source>
        <dbReference type="PIRSR" id="PIRSR600829-4"/>
    </source>
</evidence>
<evidence type="ECO:0000256" key="8">
    <source>
        <dbReference type="ARBA" id="ARBA00022777"/>
    </source>
</evidence>
<dbReference type="GO" id="GO:0008654">
    <property type="term" value="P:phospholipid biosynthetic process"/>
    <property type="evidence" value="ECO:0007669"/>
    <property type="project" value="UniProtKB-KW"/>
</dbReference>
<evidence type="ECO:0000256" key="1">
    <source>
        <dbReference type="ARBA" id="ARBA00004651"/>
    </source>
</evidence>
<keyword evidence="10 19" id="KW-1133">Transmembrane helix</keyword>
<evidence type="ECO:0000256" key="16">
    <source>
        <dbReference type="PIRSR" id="PIRSR600829-2"/>
    </source>
</evidence>
<comment type="caution">
    <text evidence="20">The sequence shown here is derived from an EMBL/GenBank/DDBJ whole genome shotgun (WGS) entry which is preliminary data.</text>
</comment>
<dbReference type="Proteomes" id="UP000180098">
    <property type="component" value="Unassembled WGS sequence"/>
</dbReference>
<dbReference type="Pfam" id="PF01219">
    <property type="entry name" value="DAGK_prokar"/>
    <property type="match status" value="1"/>
</dbReference>
<keyword evidence="21" id="KW-1185">Reference proteome</keyword>
<evidence type="ECO:0000256" key="10">
    <source>
        <dbReference type="ARBA" id="ARBA00022989"/>
    </source>
</evidence>
<evidence type="ECO:0000256" key="7">
    <source>
        <dbReference type="ARBA" id="ARBA00022741"/>
    </source>
</evidence>
<dbReference type="GO" id="GO:0005886">
    <property type="term" value="C:plasma membrane"/>
    <property type="evidence" value="ECO:0007669"/>
    <property type="project" value="UniProtKB-SubCell"/>
</dbReference>
<name>A0A1S2LVE4_9BACI</name>
<gene>
    <name evidence="20" type="ORF">BKP35_03975</name>
</gene>
<feature type="binding site" evidence="17">
    <location>
        <position position="80"/>
    </location>
    <ligand>
        <name>ATP</name>
        <dbReference type="ChEBI" id="CHEBI:30616"/>
    </ligand>
</feature>
<evidence type="ECO:0000256" key="19">
    <source>
        <dbReference type="SAM" id="Phobius"/>
    </source>
</evidence>
<evidence type="ECO:0000256" key="12">
    <source>
        <dbReference type="ARBA" id="ARBA00023136"/>
    </source>
</evidence>
<sequence>MDFKNSYDKVWKRFVWSFRYAASGLKQAITHEQNLKIHLLIAFVVITLSFVLQISLYERLILLLVIGVVIALEVVNTAIERVVDLVTKEFHPMAQVAKDVSAGAVLIFSIFAVVIGILIFYEPMVSWLVG</sequence>
<feature type="binding site" evidence="17">
    <location>
        <position position="20"/>
    </location>
    <ligand>
        <name>ATP</name>
        <dbReference type="ChEBI" id="CHEBI:30616"/>
    </ligand>
</feature>
<evidence type="ECO:0000256" key="3">
    <source>
        <dbReference type="ARBA" id="ARBA00022475"/>
    </source>
</evidence>
<feature type="binding site" evidence="17">
    <location>
        <position position="32"/>
    </location>
    <ligand>
        <name>ATP</name>
        <dbReference type="ChEBI" id="CHEBI:30616"/>
    </ligand>
</feature>
<evidence type="ECO:0000313" key="20">
    <source>
        <dbReference type="EMBL" id="OIJ16143.1"/>
    </source>
</evidence>
<evidence type="ECO:0000313" key="21">
    <source>
        <dbReference type="Proteomes" id="UP000180098"/>
    </source>
</evidence>
<evidence type="ECO:0000256" key="6">
    <source>
        <dbReference type="ARBA" id="ARBA00022692"/>
    </source>
</evidence>
<feature type="transmembrane region" description="Helical" evidence="19">
    <location>
        <begin position="100"/>
        <end position="121"/>
    </location>
</feature>
<feature type="binding site" evidence="16">
    <location>
        <position position="59"/>
    </location>
    <ligand>
        <name>substrate</name>
    </ligand>
</feature>
<dbReference type="GO" id="GO:0016301">
    <property type="term" value="F:kinase activity"/>
    <property type="evidence" value="ECO:0007669"/>
    <property type="project" value="UniProtKB-KW"/>
</dbReference>
<feature type="transmembrane region" description="Helical" evidence="19">
    <location>
        <begin position="35"/>
        <end position="54"/>
    </location>
</feature>
<keyword evidence="3" id="KW-1003">Cell membrane</keyword>
<dbReference type="OrthoDB" id="9789934at2"/>
<dbReference type="GO" id="GO:0046872">
    <property type="term" value="F:metal ion binding"/>
    <property type="evidence" value="ECO:0007669"/>
    <property type="project" value="UniProtKB-KW"/>
</dbReference>
<protein>
    <recommendedName>
        <fullName evidence="22">Diacylglycerol kinase</fullName>
    </recommendedName>
</protein>